<organism evidence="1">
    <name type="scientific">marine sediment metagenome</name>
    <dbReference type="NCBI Taxonomy" id="412755"/>
    <lineage>
        <taxon>unclassified sequences</taxon>
        <taxon>metagenomes</taxon>
        <taxon>ecological metagenomes</taxon>
    </lineage>
</organism>
<reference evidence="1" key="1">
    <citation type="journal article" date="2014" name="Front. Microbiol.">
        <title>High frequency of phylogenetically diverse reductive dehalogenase-homologous genes in deep subseafloor sedimentary metagenomes.</title>
        <authorList>
            <person name="Kawai M."/>
            <person name="Futagami T."/>
            <person name="Toyoda A."/>
            <person name="Takaki Y."/>
            <person name="Nishi S."/>
            <person name="Hori S."/>
            <person name="Arai W."/>
            <person name="Tsubouchi T."/>
            <person name="Morono Y."/>
            <person name="Uchiyama I."/>
            <person name="Ito T."/>
            <person name="Fujiyama A."/>
            <person name="Inagaki F."/>
            <person name="Takami H."/>
        </authorList>
    </citation>
    <scope>NUCLEOTIDE SEQUENCE</scope>
    <source>
        <strain evidence="1">Expedition CK06-06</strain>
    </source>
</reference>
<dbReference type="EMBL" id="BART01020689">
    <property type="protein sequence ID" value="GAH05190.1"/>
    <property type="molecule type" value="Genomic_DNA"/>
</dbReference>
<feature type="non-terminal residue" evidence="1">
    <location>
        <position position="1"/>
    </location>
</feature>
<dbReference type="AlphaFoldDB" id="X1DA69"/>
<comment type="caution">
    <text evidence="1">The sequence shown here is derived from an EMBL/GenBank/DDBJ whole genome shotgun (WGS) entry which is preliminary data.</text>
</comment>
<protein>
    <submittedName>
        <fullName evidence="1">Uncharacterized protein</fullName>
    </submittedName>
</protein>
<accession>X1DA69</accession>
<name>X1DA69_9ZZZZ</name>
<gene>
    <name evidence="1" type="ORF">S01H4_38366</name>
</gene>
<evidence type="ECO:0000313" key="1">
    <source>
        <dbReference type="EMBL" id="GAH05190.1"/>
    </source>
</evidence>
<sequence>DLIEFEPHKDDIILRRLLVTRAEEEKFMSDDEWDKFKEMVRQQLKNGEYTSYTDFEKAKEHSRGLRK</sequence>
<proteinExistence type="predicted"/>